<name>A0ABU8UY59_9NEIS</name>
<sequence length="58" mass="6185">MIQLIVRELTENGVTEPSRLFESPFTNVSATGPMAVFPAATVQRIIAVLGDIKQKAAG</sequence>
<evidence type="ECO:0008006" key="3">
    <source>
        <dbReference type="Google" id="ProtNLM"/>
    </source>
</evidence>
<keyword evidence="2" id="KW-1185">Reference proteome</keyword>
<reference evidence="1 2" key="1">
    <citation type="submission" date="2023-12" db="EMBL/GenBank/DDBJ databases">
        <title>Evaluation and characterization of a potential secondary metabolite violacein from indigenous Chromobacterium amazonense SAM215.</title>
        <authorList>
            <person name="Tarafdar M.R."/>
            <person name="Abedin S.M."/>
            <person name="Atiqua A."/>
            <person name="Saha A."/>
            <person name="Khan S.N."/>
        </authorList>
    </citation>
    <scope>NUCLEOTIDE SEQUENCE [LARGE SCALE GENOMIC DNA]</scope>
    <source>
        <strain evidence="1 2">SAM215</strain>
    </source>
</reference>
<gene>
    <name evidence="1" type="ORF">QCL97_002420</name>
</gene>
<accession>A0ABU8UY59</accession>
<dbReference type="EMBL" id="JAVFJF020000003">
    <property type="protein sequence ID" value="MEJ8673567.1"/>
    <property type="molecule type" value="Genomic_DNA"/>
</dbReference>
<evidence type="ECO:0000313" key="1">
    <source>
        <dbReference type="EMBL" id="MEJ8673567.1"/>
    </source>
</evidence>
<comment type="caution">
    <text evidence="1">The sequence shown here is derived from an EMBL/GenBank/DDBJ whole genome shotgun (WGS) entry which is preliminary data.</text>
</comment>
<proteinExistence type="predicted"/>
<evidence type="ECO:0000313" key="2">
    <source>
        <dbReference type="Proteomes" id="UP001224516"/>
    </source>
</evidence>
<organism evidence="1 2">
    <name type="scientific">Chromobacterium amazonense</name>
    <dbReference type="NCBI Taxonomy" id="1382803"/>
    <lineage>
        <taxon>Bacteria</taxon>
        <taxon>Pseudomonadati</taxon>
        <taxon>Pseudomonadota</taxon>
        <taxon>Betaproteobacteria</taxon>
        <taxon>Neisseriales</taxon>
        <taxon>Chromobacteriaceae</taxon>
        <taxon>Chromobacterium</taxon>
    </lineage>
</organism>
<dbReference type="Proteomes" id="UP001224516">
    <property type="component" value="Unassembled WGS sequence"/>
</dbReference>
<protein>
    <recommendedName>
        <fullName evidence="3">EcoEI R protein C-terminal domain-containing protein</fullName>
    </recommendedName>
</protein>